<keyword evidence="5" id="KW-0732">Signal</keyword>
<keyword evidence="2 4" id="KW-0378">Hydrolase</keyword>
<keyword evidence="3 4" id="KW-0326">Glycosidase</keyword>
<dbReference type="InterPro" id="IPR023296">
    <property type="entry name" value="Glyco_hydro_beta-prop_sf"/>
</dbReference>
<dbReference type="GO" id="GO:0051669">
    <property type="term" value="F:fructan beta-fructosidase activity"/>
    <property type="evidence" value="ECO:0007669"/>
    <property type="project" value="UniProtKB-EC"/>
</dbReference>
<feature type="domain" description="Glycosyl hydrolase family 32 N-terminal" evidence="6">
    <location>
        <begin position="203"/>
        <end position="499"/>
    </location>
</feature>
<organism evidence="8 9">
    <name type="scientific">Stieleria varia</name>
    <dbReference type="NCBI Taxonomy" id="2528005"/>
    <lineage>
        <taxon>Bacteria</taxon>
        <taxon>Pseudomonadati</taxon>
        <taxon>Planctomycetota</taxon>
        <taxon>Planctomycetia</taxon>
        <taxon>Pirellulales</taxon>
        <taxon>Pirellulaceae</taxon>
        <taxon>Stieleria</taxon>
    </lineage>
</organism>
<reference evidence="8 9" key="1">
    <citation type="submission" date="2019-02" db="EMBL/GenBank/DDBJ databases">
        <title>Deep-cultivation of Planctomycetes and their phenomic and genomic characterization uncovers novel biology.</title>
        <authorList>
            <person name="Wiegand S."/>
            <person name="Jogler M."/>
            <person name="Boedeker C."/>
            <person name="Pinto D."/>
            <person name="Vollmers J."/>
            <person name="Rivas-Marin E."/>
            <person name="Kohn T."/>
            <person name="Peeters S.H."/>
            <person name="Heuer A."/>
            <person name="Rast P."/>
            <person name="Oberbeckmann S."/>
            <person name="Bunk B."/>
            <person name="Jeske O."/>
            <person name="Meyerdierks A."/>
            <person name="Storesund J.E."/>
            <person name="Kallscheuer N."/>
            <person name="Luecker S."/>
            <person name="Lage O.M."/>
            <person name="Pohl T."/>
            <person name="Merkel B.J."/>
            <person name="Hornburger P."/>
            <person name="Mueller R.-W."/>
            <person name="Bruemmer F."/>
            <person name="Labrenz M."/>
            <person name="Spormann A.M."/>
            <person name="Op Den Camp H."/>
            <person name="Overmann J."/>
            <person name="Amann R."/>
            <person name="Jetten M.S.M."/>
            <person name="Mascher T."/>
            <person name="Medema M.H."/>
            <person name="Devos D.P."/>
            <person name="Kaster A.-K."/>
            <person name="Ovreas L."/>
            <person name="Rohde M."/>
            <person name="Galperin M.Y."/>
            <person name="Jogler C."/>
        </authorList>
    </citation>
    <scope>NUCLEOTIDE SEQUENCE [LARGE SCALE GENOMIC DNA]</scope>
    <source>
        <strain evidence="8 9">Pla52n</strain>
    </source>
</reference>
<protein>
    <submittedName>
        <fullName evidence="8">Levanase</fullName>
        <ecNumber evidence="8">3.2.1.80</ecNumber>
    </submittedName>
</protein>
<dbReference type="Proteomes" id="UP000320176">
    <property type="component" value="Unassembled WGS sequence"/>
</dbReference>
<evidence type="ECO:0000256" key="1">
    <source>
        <dbReference type="ARBA" id="ARBA00009902"/>
    </source>
</evidence>
<dbReference type="SUPFAM" id="SSF49899">
    <property type="entry name" value="Concanavalin A-like lectins/glucanases"/>
    <property type="match status" value="1"/>
</dbReference>
<evidence type="ECO:0000256" key="2">
    <source>
        <dbReference type="ARBA" id="ARBA00022801"/>
    </source>
</evidence>
<accession>A0A5C6AVS3</accession>
<dbReference type="InterPro" id="IPR013148">
    <property type="entry name" value="Glyco_hydro_32_N"/>
</dbReference>
<comment type="caution">
    <text evidence="8">The sequence shown here is derived from an EMBL/GenBank/DDBJ whole genome shotgun (WGS) entry which is preliminary data.</text>
</comment>
<dbReference type="EC" id="3.2.1.80" evidence="8"/>
<dbReference type="InterPro" id="IPR013189">
    <property type="entry name" value="Glyco_hydro_32_C"/>
</dbReference>
<evidence type="ECO:0000256" key="5">
    <source>
        <dbReference type="SAM" id="SignalP"/>
    </source>
</evidence>
<dbReference type="SUPFAM" id="SSF75005">
    <property type="entry name" value="Arabinanase/levansucrase/invertase"/>
    <property type="match status" value="1"/>
</dbReference>
<dbReference type="Pfam" id="PF00251">
    <property type="entry name" value="Glyco_hydro_32N"/>
    <property type="match status" value="1"/>
</dbReference>
<evidence type="ECO:0000259" key="6">
    <source>
        <dbReference type="Pfam" id="PF00251"/>
    </source>
</evidence>
<dbReference type="Gene3D" id="2.60.120.560">
    <property type="entry name" value="Exo-inulinase, domain 1"/>
    <property type="match status" value="1"/>
</dbReference>
<dbReference type="PROSITE" id="PS51257">
    <property type="entry name" value="PROKAR_LIPOPROTEIN"/>
    <property type="match status" value="1"/>
</dbReference>
<dbReference type="GO" id="GO:0004575">
    <property type="term" value="F:sucrose alpha-glucosidase activity"/>
    <property type="evidence" value="ECO:0007669"/>
    <property type="project" value="TreeGrafter"/>
</dbReference>
<dbReference type="InterPro" id="IPR001362">
    <property type="entry name" value="Glyco_hydro_32"/>
</dbReference>
<dbReference type="InterPro" id="IPR013320">
    <property type="entry name" value="ConA-like_dom_sf"/>
</dbReference>
<proteinExistence type="inferred from homology"/>
<dbReference type="InterPro" id="IPR018053">
    <property type="entry name" value="Glyco_hydro_32_AS"/>
</dbReference>
<comment type="similarity">
    <text evidence="1 4">Belongs to the glycosyl hydrolase 32 family.</text>
</comment>
<evidence type="ECO:0000313" key="8">
    <source>
        <dbReference type="EMBL" id="TWU02234.1"/>
    </source>
</evidence>
<keyword evidence="9" id="KW-1185">Reference proteome</keyword>
<feature type="domain" description="Glycosyl hydrolase family 32 C-terminal" evidence="7">
    <location>
        <begin position="541"/>
        <end position="674"/>
    </location>
</feature>
<feature type="signal peptide" evidence="5">
    <location>
        <begin position="1"/>
        <end position="25"/>
    </location>
</feature>
<dbReference type="EMBL" id="SJPN01000004">
    <property type="protein sequence ID" value="TWU02234.1"/>
    <property type="molecule type" value="Genomic_DNA"/>
</dbReference>
<dbReference type="SMART" id="SM00640">
    <property type="entry name" value="Glyco_32"/>
    <property type="match status" value="1"/>
</dbReference>
<dbReference type="GO" id="GO:0005987">
    <property type="term" value="P:sucrose catabolic process"/>
    <property type="evidence" value="ECO:0007669"/>
    <property type="project" value="TreeGrafter"/>
</dbReference>
<dbReference type="PANTHER" id="PTHR42800:SF3">
    <property type="entry name" value="GLYCOSYL HYDROLASE FAMILY 32 N-TERMINAL DOMAIN-CONTAINING PROTEIN"/>
    <property type="match status" value="1"/>
</dbReference>
<dbReference type="Pfam" id="PF08244">
    <property type="entry name" value="Glyco_hydro_32C"/>
    <property type="match status" value="1"/>
</dbReference>
<feature type="chain" id="PRO_5023118032" evidence="5">
    <location>
        <begin position="26"/>
        <end position="684"/>
    </location>
</feature>
<evidence type="ECO:0000259" key="7">
    <source>
        <dbReference type="Pfam" id="PF08244"/>
    </source>
</evidence>
<gene>
    <name evidence="8" type="primary">sacC</name>
    <name evidence="8" type="ORF">Pla52n_32840</name>
</gene>
<dbReference type="CDD" id="cd18622">
    <property type="entry name" value="GH32_Inu-like"/>
    <property type="match status" value="1"/>
</dbReference>
<dbReference type="AlphaFoldDB" id="A0A5C6AVS3"/>
<evidence type="ECO:0000313" key="9">
    <source>
        <dbReference type="Proteomes" id="UP000320176"/>
    </source>
</evidence>
<evidence type="ECO:0000256" key="3">
    <source>
        <dbReference type="ARBA" id="ARBA00023295"/>
    </source>
</evidence>
<dbReference type="PROSITE" id="PS00609">
    <property type="entry name" value="GLYCOSYL_HYDROL_F32"/>
    <property type="match status" value="1"/>
</dbReference>
<dbReference type="RefSeq" id="WP_197454669.1">
    <property type="nucleotide sequence ID" value="NZ_CP151726.1"/>
</dbReference>
<dbReference type="Gene3D" id="2.115.10.20">
    <property type="entry name" value="Glycosyl hydrolase domain, family 43"/>
    <property type="match status" value="1"/>
</dbReference>
<evidence type="ECO:0000256" key="4">
    <source>
        <dbReference type="RuleBase" id="RU362110"/>
    </source>
</evidence>
<dbReference type="GO" id="GO:0005737">
    <property type="term" value="C:cytoplasm"/>
    <property type="evidence" value="ECO:0007669"/>
    <property type="project" value="TreeGrafter"/>
</dbReference>
<sequence length="684" mass="76596" precursor="true">MKSTLLLFATIAVLACSALSNRCDAQEDILFDDFESGTYAKWTITGEAFGDEPASGALPGQMSVSGFRGSRLINTFYEGDSTVGTATSIEFRLERSHLAFLIGGGRHKDQVGMELLIDGQSVRSVTGPESEQLEWTSWDVSEFAGQNVRLRIFDRATGGWGHINVDQIIQTDSPPERFDLEYRLAEYRKSNEYLNEPLRPQFHFSPEINWMNDPNGLVFHDGEYHLFFQYNPAGNSWGHMSWGHAVSRDLVHWQHLPLAIPESDGIMAFSGCCVVDHKNTSGLGIGDKPPMVAIYTGHGHGKQVQEIAFSNDNGRTWTKYEGNPVLDLNESDFRDPKVFWHEPTKRWIMVVSLANQKVLIFYASSDLKHWQELSRFGPAGFPSKPNWECPDLFELPVEGTDGKKLWVLEADMGSGSVAGGSGGEYFVGHFDGVSFHPIQDAQWVDYGRDFYAPVSWSDIPDQDGRRIWIGWFNNWETCLIPTFPWRSCMSVPRVLSLRSLQGSNESSPQRYVLVQRPVDELTKLRMKSITLPTTGAAWPPKTVTQVNEVPTMCFELESTLVVGTARSCGFRIRTGSDEYAEVGYDSETQSVYVDRRHSGNVSFHPAFAGRHDAPTRVVDGQVRLHVLVDRSCIEVFINDGEAVISDRIFPTSQQPSIEVFAGDATASVSDTKVHLLDSIWKQQP</sequence>
<dbReference type="PANTHER" id="PTHR42800">
    <property type="entry name" value="EXOINULINASE INUD (AFU_ORTHOLOGUE AFUA_5G00480)"/>
    <property type="match status" value="1"/>
</dbReference>
<name>A0A5C6AVS3_9BACT</name>